<evidence type="ECO:0000256" key="5">
    <source>
        <dbReference type="ARBA" id="ARBA00023239"/>
    </source>
</evidence>
<evidence type="ECO:0000256" key="2">
    <source>
        <dbReference type="ARBA" id="ARBA00009533"/>
    </source>
</evidence>
<gene>
    <name evidence="8" type="ORF">FYJ27_11440</name>
</gene>
<evidence type="ECO:0000256" key="6">
    <source>
        <dbReference type="PIRSR" id="PIRSR602129-50"/>
    </source>
</evidence>
<accession>A0A844FK56</accession>
<evidence type="ECO:0000313" key="8">
    <source>
        <dbReference type="EMBL" id="MSS44312.1"/>
    </source>
</evidence>
<keyword evidence="4 6" id="KW-0663">Pyridoxal phosphate</keyword>
<keyword evidence="5 7" id="KW-0456">Lyase</keyword>
<proteinExistence type="inferred from homology"/>
<dbReference type="GO" id="GO:0004058">
    <property type="term" value="F:aromatic-L-amino-acid decarboxylase activity"/>
    <property type="evidence" value="ECO:0007669"/>
    <property type="project" value="UniProtKB-ARBA"/>
</dbReference>
<dbReference type="EMBL" id="VULR01000022">
    <property type="protein sequence ID" value="MSS44312.1"/>
    <property type="molecule type" value="Genomic_DNA"/>
</dbReference>
<dbReference type="InterPro" id="IPR010977">
    <property type="entry name" value="Aromatic_deC"/>
</dbReference>
<dbReference type="AlphaFoldDB" id="A0A844FK56"/>
<comment type="cofactor">
    <cofactor evidence="1 6 7">
        <name>pyridoxal 5'-phosphate</name>
        <dbReference type="ChEBI" id="CHEBI:597326"/>
    </cofactor>
</comment>
<dbReference type="Gene3D" id="3.90.1150.10">
    <property type="entry name" value="Aspartate Aminotransferase, domain 1"/>
    <property type="match status" value="1"/>
</dbReference>
<name>A0A844FK56_9FIRM</name>
<dbReference type="PROSITE" id="PS00392">
    <property type="entry name" value="DDC_GAD_HDC_YDC"/>
    <property type="match status" value="1"/>
</dbReference>
<keyword evidence="3" id="KW-0210">Decarboxylase</keyword>
<organism evidence="8 9">
    <name type="scientific">Anaerosalibacter bizertensis</name>
    <dbReference type="NCBI Taxonomy" id="932217"/>
    <lineage>
        <taxon>Bacteria</taxon>
        <taxon>Bacillati</taxon>
        <taxon>Bacillota</taxon>
        <taxon>Tissierellia</taxon>
        <taxon>Tissierellales</taxon>
        <taxon>Sporanaerobacteraceae</taxon>
        <taxon>Anaerosalibacter</taxon>
    </lineage>
</organism>
<dbReference type="PANTHER" id="PTHR11999:SF70">
    <property type="entry name" value="MIP05841P"/>
    <property type="match status" value="1"/>
</dbReference>
<sequence>MEKSDSVSWDGHKWLFQTYGCGVVICRDKMKLVETFHTNPEYLKDVESTGEEFNFWDMGMELTKPARGMKLWFTLQTVGIDAMRQAIDQGFVIADWIEEEVLKYDSFEIVSKSQMGIINFRFVSDKYTEEELNDINRNLSKRALEKNYVAFLTTTLRGKVVLRFCCNNPLTTREEINKIINDIQKWIKEETNI</sequence>
<dbReference type="Gene3D" id="3.40.640.10">
    <property type="entry name" value="Type I PLP-dependent aspartate aminotransferase-like (Major domain)"/>
    <property type="match status" value="1"/>
</dbReference>
<dbReference type="InterPro" id="IPR021115">
    <property type="entry name" value="Pyridoxal-P_BS"/>
</dbReference>
<dbReference type="GO" id="GO:0019752">
    <property type="term" value="P:carboxylic acid metabolic process"/>
    <property type="evidence" value="ECO:0007669"/>
    <property type="project" value="InterPro"/>
</dbReference>
<evidence type="ECO:0000256" key="4">
    <source>
        <dbReference type="ARBA" id="ARBA00022898"/>
    </source>
</evidence>
<dbReference type="InterPro" id="IPR015424">
    <property type="entry name" value="PyrdxlP-dep_Trfase"/>
</dbReference>
<dbReference type="PANTHER" id="PTHR11999">
    <property type="entry name" value="GROUP II PYRIDOXAL-5-PHOSPHATE DECARBOXYLASE"/>
    <property type="match status" value="1"/>
</dbReference>
<comment type="caution">
    <text evidence="8">The sequence shown here is derived from an EMBL/GenBank/DDBJ whole genome shotgun (WGS) entry which is preliminary data.</text>
</comment>
<evidence type="ECO:0000256" key="7">
    <source>
        <dbReference type="RuleBase" id="RU000382"/>
    </source>
</evidence>
<dbReference type="InterPro" id="IPR015421">
    <property type="entry name" value="PyrdxlP-dep_Trfase_major"/>
</dbReference>
<dbReference type="Pfam" id="PF00282">
    <property type="entry name" value="Pyridoxal_deC"/>
    <property type="match status" value="1"/>
</dbReference>
<dbReference type="SUPFAM" id="SSF53383">
    <property type="entry name" value="PLP-dependent transferases"/>
    <property type="match status" value="1"/>
</dbReference>
<dbReference type="GO" id="GO:0030170">
    <property type="term" value="F:pyridoxal phosphate binding"/>
    <property type="evidence" value="ECO:0007669"/>
    <property type="project" value="InterPro"/>
</dbReference>
<dbReference type="Proteomes" id="UP000462760">
    <property type="component" value="Unassembled WGS sequence"/>
</dbReference>
<reference evidence="8 9" key="1">
    <citation type="submission" date="2019-08" db="EMBL/GenBank/DDBJ databases">
        <title>In-depth cultivation of the pig gut microbiome towards novel bacterial diversity and tailored functional studies.</title>
        <authorList>
            <person name="Wylensek D."/>
            <person name="Hitch T.C.A."/>
            <person name="Clavel T."/>
        </authorList>
    </citation>
    <scope>NUCLEOTIDE SEQUENCE [LARGE SCALE GENOMIC DNA]</scope>
    <source>
        <strain evidence="8 9">Med78-601-WT-4W-RMD-3</strain>
    </source>
</reference>
<dbReference type="InterPro" id="IPR002129">
    <property type="entry name" value="PyrdxlP-dep_de-COase"/>
</dbReference>
<protein>
    <submittedName>
        <fullName evidence="8">Uncharacterized protein</fullName>
    </submittedName>
</protein>
<comment type="similarity">
    <text evidence="2 7">Belongs to the group II decarboxylase family.</text>
</comment>
<evidence type="ECO:0000256" key="3">
    <source>
        <dbReference type="ARBA" id="ARBA00022793"/>
    </source>
</evidence>
<feature type="modified residue" description="N6-(pyridoxal phosphate)lysine" evidence="6">
    <location>
        <position position="13"/>
    </location>
</feature>
<dbReference type="InterPro" id="IPR015422">
    <property type="entry name" value="PyrdxlP-dep_Trfase_small"/>
</dbReference>
<evidence type="ECO:0000313" key="9">
    <source>
        <dbReference type="Proteomes" id="UP000462760"/>
    </source>
</evidence>
<dbReference type="RefSeq" id="WP_326831091.1">
    <property type="nucleotide sequence ID" value="NZ_VULR01000022.1"/>
</dbReference>
<evidence type="ECO:0000256" key="1">
    <source>
        <dbReference type="ARBA" id="ARBA00001933"/>
    </source>
</evidence>